<gene>
    <name evidence="10" type="ORF">C5Y93_15795</name>
</gene>
<dbReference type="GO" id="GO:0016887">
    <property type="term" value="F:ATP hydrolysis activity"/>
    <property type="evidence" value="ECO:0007669"/>
    <property type="project" value="InterPro"/>
</dbReference>
<dbReference type="SUPFAM" id="SSF52540">
    <property type="entry name" value="P-loop containing nucleoside triphosphate hydrolases"/>
    <property type="match status" value="1"/>
</dbReference>
<dbReference type="FunFam" id="3.40.50.300:FF:000218">
    <property type="entry name" value="Multidrug ABC transporter ATP-binding protein"/>
    <property type="match status" value="1"/>
</dbReference>
<dbReference type="GO" id="GO:0005524">
    <property type="term" value="F:ATP binding"/>
    <property type="evidence" value="ECO:0007669"/>
    <property type="project" value="UniProtKB-KW"/>
</dbReference>
<keyword evidence="3" id="KW-0547">Nucleotide-binding</keyword>
<keyword evidence="2 7" id="KW-0812">Transmembrane</keyword>
<dbReference type="InterPro" id="IPR003593">
    <property type="entry name" value="AAA+_ATPase"/>
</dbReference>
<reference evidence="10 11" key="1">
    <citation type="submission" date="2018-02" db="EMBL/GenBank/DDBJ databases">
        <title>Comparative genomes isolates from brazilian mangrove.</title>
        <authorList>
            <person name="Araujo J.E."/>
            <person name="Taketani R.G."/>
            <person name="Silva M.C.P."/>
            <person name="Loureco M.V."/>
            <person name="Andreote F.D."/>
        </authorList>
    </citation>
    <scope>NUCLEOTIDE SEQUENCE [LARGE SCALE GENOMIC DNA]</scope>
    <source>
        <strain evidence="10 11">Nap-Phe MGV</strain>
    </source>
</reference>
<dbReference type="PANTHER" id="PTHR24221:SF654">
    <property type="entry name" value="ATP-BINDING CASSETTE SUB-FAMILY B MEMBER 6"/>
    <property type="match status" value="1"/>
</dbReference>
<feature type="transmembrane region" description="Helical" evidence="7">
    <location>
        <begin position="154"/>
        <end position="180"/>
    </location>
</feature>
<dbReference type="InterPro" id="IPR039421">
    <property type="entry name" value="Type_1_exporter"/>
</dbReference>
<dbReference type="GO" id="GO:0034040">
    <property type="term" value="F:ATPase-coupled lipid transmembrane transporter activity"/>
    <property type="evidence" value="ECO:0007669"/>
    <property type="project" value="TreeGrafter"/>
</dbReference>
<evidence type="ECO:0000256" key="7">
    <source>
        <dbReference type="SAM" id="Phobius"/>
    </source>
</evidence>
<dbReference type="SUPFAM" id="SSF90123">
    <property type="entry name" value="ABC transporter transmembrane region"/>
    <property type="match status" value="1"/>
</dbReference>
<feature type="transmembrane region" description="Helical" evidence="7">
    <location>
        <begin position="48"/>
        <end position="73"/>
    </location>
</feature>
<evidence type="ECO:0000256" key="1">
    <source>
        <dbReference type="ARBA" id="ARBA00004651"/>
    </source>
</evidence>
<comment type="subcellular location">
    <subcellularLocation>
        <location evidence="1">Cell membrane</location>
        <topology evidence="1">Multi-pass membrane protein</topology>
    </subcellularLocation>
</comment>
<dbReference type="GO" id="GO:0005886">
    <property type="term" value="C:plasma membrane"/>
    <property type="evidence" value="ECO:0007669"/>
    <property type="project" value="UniProtKB-SubCell"/>
</dbReference>
<dbReference type="Pfam" id="PF00005">
    <property type="entry name" value="ABC_tran"/>
    <property type="match status" value="1"/>
</dbReference>
<evidence type="ECO:0000256" key="5">
    <source>
        <dbReference type="ARBA" id="ARBA00022989"/>
    </source>
</evidence>
<dbReference type="PANTHER" id="PTHR24221">
    <property type="entry name" value="ATP-BINDING CASSETTE SUB-FAMILY B"/>
    <property type="match status" value="1"/>
</dbReference>
<feature type="transmembrane region" description="Helical" evidence="7">
    <location>
        <begin position="347"/>
        <end position="365"/>
    </location>
</feature>
<dbReference type="InterPro" id="IPR003439">
    <property type="entry name" value="ABC_transporter-like_ATP-bd"/>
</dbReference>
<dbReference type="EMBL" id="PUHZ01000016">
    <property type="protein sequence ID" value="PQO44996.1"/>
    <property type="molecule type" value="Genomic_DNA"/>
</dbReference>
<accession>A0A2S8GKN5</accession>
<evidence type="ECO:0000256" key="6">
    <source>
        <dbReference type="ARBA" id="ARBA00023136"/>
    </source>
</evidence>
<protein>
    <submittedName>
        <fullName evidence="10">ABC transporter ATP-binding protein</fullName>
    </submittedName>
</protein>
<dbReference type="Pfam" id="PF00664">
    <property type="entry name" value="ABC_membrane"/>
    <property type="match status" value="1"/>
</dbReference>
<organism evidence="10 11">
    <name type="scientific">Blastopirellula marina</name>
    <dbReference type="NCBI Taxonomy" id="124"/>
    <lineage>
        <taxon>Bacteria</taxon>
        <taxon>Pseudomonadati</taxon>
        <taxon>Planctomycetota</taxon>
        <taxon>Planctomycetia</taxon>
        <taxon>Pirellulales</taxon>
        <taxon>Pirellulaceae</taxon>
        <taxon>Blastopirellula</taxon>
    </lineage>
</organism>
<dbReference type="PROSITE" id="PS00211">
    <property type="entry name" value="ABC_TRANSPORTER_1"/>
    <property type="match status" value="1"/>
</dbReference>
<name>A0A2S8GKN5_9BACT</name>
<feature type="domain" description="ABC transmembrane type-1" evidence="9">
    <location>
        <begin position="138"/>
        <end position="412"/>
    </location>
</feature>
<keyword evidence="5 7" id="KW-1133">Transmembrane helix</keyword>
<keyword evidence="4 10" id="KW-0067">ATP-binding</keyword>
<feature type="transmembrane region" description="Helical" evidence="7">
    <location>
        <begin position="253"/>
        <end position="275"/>
    </location>
</feature>
<evidence type="ECO:0000313" key="10">
    <source>
        <dbReference type="EMBL" id="PQO44996.1"/>
    </source>
</evidence>
<feature type="domain" description="ABC transporter" evidence="8">
    <location>
        <begin position="444"/>
        <end position="679"/>
    </location>
</feature>
<dbReference type="InterPro" id="IPR017871">
    <property type="entry name" value="ABC_transporter-like_CS"/>
</dbReference>
<dbReference type="PROSITE" id="PS50893">
    <property type="entry name" value="ABC_TRANSPORTER_2"/>
    <property type="match status" value="1"/>
</dbReference>
<proteinExistence type="predicted"/>
<evidence type="ECO:0000256" key="3">
    <source>
        <dbReference type="ARBA" id="ARBA00022741"/>
    </source>
</evidence>
<keyword evidence="6 7" id="KW-0472">Membrane</keyword>
<dbReference type="AlphaFoldDB" id="A0A2S8GKN5"/>
<dbReference type="Gene3D" id="3.40.50.300">
    <property type="entry name" value="P-loop containing nucleotide triphosphate hydrolases"/>
    <property type="match status" value="1"/>
</dbReference>
<dbReference type="InterPro" id="IPR011527">
    <property type="entry name" value="ABC1_TM_dom"/>
</dbReference>
<evidence type="ECO:0000256" key="4">
    <source>
        <dbReference type="ARBA" id="ARBA00022840"/>
    </source>
</evidence>
<evidence type="ECO:0000259" key="8">
    <source>
        <dbReference type="PROSITE" id="PS50893"/>
    </source>
</evidence>
<evidence type="ECO:0000256" key="2">
    <source>
        <dbReference type="ARBA" id="ARBA00022692"/>
    </source>
</evidence>
<comment type="caution">
    <text evidence="10">The sequence shown here is derived from an EMBL/GenBank/DDBJ whole genome shotgun (WGS) entry which is preliminary data.</text>
</comment>
<dbReference type="GO" id="GO:0140359">
    <property type="term" value="F:ABC-type transporter activity"/>
    <property type="evidence" value="ECO:0007669"/>
    <property type="project" value="InterPro"/>
</dbReference>
<dbReference type="PROSITE" id="PS50929">
    <property type="entry name" value="ABC_TM1F"/>
    <property type="match status" value="1"/>
</dbReference>
<sequence>MAILGFGDVGAKRSFPPDPNWRTDFDCNQMRYLNKAIWLAWSEYKWSIMLSILCSFLVGVLWGANIGAVYPFAQVIFKGQNLHEWAASEFETSTAEIRACERKIAELKQAEQTDPGKVAIQEQLIDSWQGRLNNVNKLKPYVDAYAPRSPFVTLLLLVAFLLVGTALKCVFLALSSVLIARAAFRTSQRLQRTFFAKVLDAQLGQAQGKNTGDAAARVGGDVGAIGNAISVLLGKSLREPFKMFACLVGAVYINWRLLVLSMLVCPIAAYLLMLLAKSIKRTSIRVMEVNGRLMGFFIQVMQGYHVVKAFGNEELEKKRFEEKTEAVYRQQIKLELYGSLVRSNNELVGIGMVCLSLIAGGYLVLNQETHIFGIRLAEKPMDFGGIMTFYAFLIAAADPIRKLGDVFGALQAGVAGSERVFTALAAEPQISDPKNPVSLQRGDICFEDIEFRYNEKVPVLNGAQLRIRQGEKVAIVGPNGCGKSTMINLLLRFYDPDAGKVSIGDVDIRNATQADLRGRIGLVTQNTILFNDSILENIRYGKLDATDEEVMRAARMAEVDGFVQNQTSHGYNTNCGEMGASLSGGQRQRIAIARAMLRDPDIFIFDEATSQIDLESERLIHTAFERCVGEKTAIMITHRPAALDLVDRIIVMNRGQVEASGTHEELLRTNATYHELYREEIVGDRKAAA</sequence>
<evidence type="ECO:0000313" key="11">
    <source>
        <dbReference type="Proteomes" id="UP000237819"/>
    </source>
</evidence>
<dbReference type="Proteomes" id="UP000237819">
    <property type="component" value="Unassembled WGS sequence"/>
</dbReference>
<evidence type="ECO:0000259" key="9">
    <source>
        <dbReference type="PROSITE" id="PS50929"/>
    </source>
</evidence>
<dbReference type="Gene3D" id="1.20.1560.10">
    <property type="entry name" value="ABC transporter type 1, transmembrane domain"/>
    <property type="match status" value="1"/>
</dbReference>
<dbReference type="SMART" id="SM00382">
    <property type="entry name" value="AAA"/>
    <property type="match status" value="1"/>
</dbReference>
<dbReference type="InterPro" id="IPR027417">
    <property type="entry name" value="P-loop_NTPase"/>
</dbReference>
<dbReference type="InterPro" id="IPR036640">
    <property type="entry name" value="ABC1_TM_sf"/>
</dbReference>